<keyword evidence="2" id="KW-1185">Reference proteome</keyword>
<dbReference type="AlphaFoldDB" id="A0A286GJ83"/>
<evidence type="ECO:0000313" key="2">
    <source>
        <dbReference type="Proteomes" id="UP000219452"/>
    </source>
</evidence>
<evidence type="ECO:0000313" key="1">
    <source>
        <dbReference type="EMBL" id="SOD95578.1"/>
    </source>
</evidence>
<dbReference type="EMBL" id="OCNH01000004">
    <property type="protein sequence ID" value="SOD95578.1"/>
    <property type="molecule type" value="Genomic_DNA"/>
</dbReference>
<dbReference type="OrthoDB" id="963098at2"/>
<organism evidence="1 2">
    <name type="scientific">Spirosoma fluviale</name>
    <dbReference type="NCBI Taxonomy" id="1597977"/>
    <lineage>
        <taxon>Bacteria</taxon>
        <taxon>Pseudomonadati</taxon>
        <taxon>Bacteroidota</taxon>
        <taxon>Cytophagia</taxon>
        <taxon>Cytophagales</taxon>
        <taxon>Cytophagaceae</taxon>
        <taxon>Spirosoma</taxon>
    </lineage>
</organism>
<gene>
    <name evidence="1" type="ORF">SAMN06269250_4911</name>
</gene>
<accession>A0A286GJ83</accession>
<dbReference type="PROSITE" id="PS51257">
    <property type="entry name" value="PROKAR_LIPOPROTEIN"/>
    <property type="match status" value="1"/>
</dbReference>
<protein>
    <submittedName>
        <fullName evidence="1">Uncharacterized protein</fullName>
    </submittedName>
</protein>
<sequence length="125" mass="13586">MKNVLLFVSLFSFASCNKSDAVIQVEPQLNTGPVLEAEGSFTDYSAVDGCNLLLSIPKSSTTTSQYALSDESVRLVKPYIVYVNAVADVKATVRYQLTGRTKGVFCGWASSKPFDEITILSINPH</sequence>
<reference evidence="2" key="1">
    <citation type="submission" date="2017-09" db="EMBL/GenBank/DDBJ databases">
        <authorList>
            <person name="Varghese N."/>
            <person name="Submissions S."/>
        </authorList>
    </citation>
    <scope>NUCLEOTIDE SEQUENCE [LARGE SCALE GENOMIC DNA]</scope>
    <source>
        <strain evidence="2">DSM 29961</strain>
    </source>
</reference>
<dbReference type="RefSeq" id="WP_097129257.1">
    <property type="nucleotide sequence ID" value="NZ_OCNH01000004.1"/>
</dbReference>
<dbReference type="Proteomes" id="UP000219452">
    <property type="component" value="Unassembled WGS sequence"/>
</dbReference>
<proteinExistence type="predicted"/>
<name>A0A286GJ83_9BACT</name>